<protein>
    <recommendedName>
        <fullName evidence="10">Protein kinase domain-containing protein</fullName>
    </recommendedName>
</protein>
<evidence type="ECO:0000256" key="3">
    <source>
        <dbReference type="ARBA" id="ARBA00022838"/>
    </source>
</evidence>
<dbReference type="GO" id="GO:0004672">
    <property type="term" value="F:protein kinase activity"/>
    <property type="evidence" value="ECO:0007669"/>
    <property type="project" value="InterPro"/>
</dbReference>
<evidence type="ECO:0000313" key="9">
    <source>
        <dbReference type="Proteomes" id="UP000245609"/>
    </source>
</evidence>
<dbReference type="PROSITE" id="PS50011">
    <property type="entry name" value="PROTEIN_KINASE_DOM"/>
    <property type="match status" value="1"/>
</dbReference>
<evidence type="ECO:0000256" key="1">
    <source>
        <dbReference type="ARBA" id="ARBA00004629"/>
    </source>
</evidence>
<dbReference type="SMART" id="SM00777">
    <property type="entry name" value="Mad3_BUB1_I"/>
    <property type="match status" value="1"/>
</dbReference>
<keyword evidence="2" id="KW-0158">Chromosome</keyword>
<dbReference type="SUPFAM" id="SSF56112">
    <property type="entry name" value="Protein kinase-like (PK-like)"/>
    <property type="match status" value="1"/>
</dbReference>
<dbReference type="InterPro" id="IPR008271">
    <property type="entry name" value="Ser/Thr_kinase_AS"/>
</dbReference>
<dbReference type="InterPro" id="IPR000719">
    <property type="entry name" value="Prot_kinase_dom"/>
</dbReference>
<feature type="compositionally biased region" description="Polar residues" evidence="5">
    <location>
        <begin position="641"/>
        <end position="653"/>
    </location>
</feature>
<feature type="compositionally biased region" description="Low complexity" evidence="5">
    <location>
        <begin position="40"/>
        <end position="64"/>
    </location>
</feature>
<evidence type="ECO:0000256" key="4">
    <source>
        <dbReference type="ARBA" id="ARBA00023328"/>
    </source>
</evidence>
<comment type="subcellular location">
    <subcellularLocation>
        <location evidence="1">Chromosome</location>
        <location evidence="1">Centromere</location>
        <location evidence="1">Kinetochore</location>
    </subcellularLocation>
</comment>
<dbReference type="GO" id="GO:0000776">
    <property type="term" value="C:kinetochore"/>
    <property type="evidence" value="ECO:0007669"/>
    <property type="project" value="UniProtKB-KW"/>
</dbReference>
<evidence type="ECO:0000256" key="2">
    <source>
        <dbReference type="ARBA" id="ARBA00022454"/>
    </source>
</evidence>
<feature type="region of interest" description="Disordered" evidence="5">
    <location>
        <begin position="235"/>
        <end position="256"/>
    </location>
</feature>
<feature type="region of interest" description="Disordered" evidence="5">
    <location>
        <begin position="631"/>
        <end position="683"/>
    </location>
</feature>
<dbReference type="Gene3D" id="1.10.510.10">
    <property type="entry name" value="Transferase(Phosphotransferase) domain 1"/>
    <property type="match status" value="1"/>
</dbReference>
<accession>A0A2T9ZIY9</accession>
<dbReference type="OrthoDB" id="248495at2759"/>
<organism evidence="8 9">
    <name type="scientific">Smittium megazygosporum</name>
    <dbReference type="NCBI Taxonomy" id="133381"/>
    <lineage>
        <taxon>Eukaryota</taxon>
        <taxon>Fungi</taxon>
        <taxon>Fungi incertae sedis</taxon>
        <taxon>Zoopagomycota</taxon>
        <taxon>Kickxellomycotina</taxon>
        <taxon>Harpellomycetes</taxon>
        <taxon>Harpellales</taxon>
        <taxon>Legeriomycetaceae</taxon>
        <taxon>Smittium</taxon>
    </lineage>
</organism>
<evidence type="ECO:0000313" key="8">
    <source>
        <dbReference type="EMBL" id="PVV04576.1"/>
    </source>
</evidence>
<dbReference type="EMBL" id="MBFS01000106">
    <property type="protein sequence ID" value="PVV04576.1"/>
    <property type="molecule type" value="Genomic_DNA"/>
</dbReference>
<dbReference type="PROSITE" id="PS00108">
    <property type="entry name" value="PROTEIN_KINASE_ST"/>
    <property type="match status" value="1"/>
</dbReference>
<dbReference type="Proteomes" id="UP000245609">
    <property type="component" value="Unassembled WGS sequence"/>
</dbReference>
<dbReference type="InterPro" id="IPR011009">
    <property type="entry name" value="Kinase-like_dom_sf"/>
</dbReference>
<feature type="compositionally biased region" description="Low complexity" evidence="5">
    <location>
        <begin position="418"/>
        <end position="433"/>
    </location>
</feature>
<feature type="compositionally biased region" description="Polar residues" evidence="5">
    <location>
        <begin position="553"/>
        <end position="567"/>
    </location>
</feature>
<name>A0A2T9ZIY9_9FUNG</name>
<feature type="region of interest" description="Disordered" evidence="5">
    <location>
        <begin position="1"/>
        <end position="64"/>
    </location>
</feature>
<evidence type="ECO:0008006" key="10">
    <source>
        <dbReference type="Google" id="ProtNLM"/>
    </source>
</evidence>
<feature type="compositionally biased region" description="Polar residues" evidence="5">
    <location>
        <begin position="380"/>
        <end position="391"/>
    </location>
</feature>
<dbReference type="Pfam" id="PF08311">
    <property type="entry name" value="Mad3_BUB1_I"/>
    <property type="match status" value="1"/>
</dbReference>
<dbReference type="Gene3D" id="1.25.40.430">
    <property type="match status" value="1"/>
</dbReference>
<feature type="compositionally biased region" description="Polar residues" evidence="5">
    <location>
        <begin position="742"/>
        <end position="759"/>
    </location>
</feature>
<keyword evidence="3" id="KW-0995">Kinetochore</keyword>
<feature type="region of interest" description="Disordered" evidence="5">
    <location>
        <begin position="306"/>
        <end position="438"/>
    </location>
</feature>
<feature type="compositionally biased region" description="Low complexity" evidence="5">
    <location>
        <begin position="350"/>
        <end position="367"/>
    </location>
</feature>
<feature type="region of interest" description="Disordered" evidence="5">
    <location>
        <begin position="723"/>
        <end position="759"/>
    </location>
</feature>
<proteinExistence type="predicted"/>
<reference evidence="8 9" key="1">
    <citation type="journal article" date="2018" name="MBio">
        <title>Comparative Genomics Reveals the Core Gene Toolbox for the Fungus-Insect Symbiosis.</title>
        <authorList>
            <person name="Wang Y."/>
            <person name="Stata M."/>
            <person name="Wang W."/>
            <person name="Stajich J.E."/>
            <person name="White M.M."/>
            <person name="Moncalvo J.M."/>
        </authorList>
    </citation>
    <scope>NUCLEOTIDE SEQUENCE [LARGE SCALE GENOMIC DNA]</scope>
    <source>
        <strain evidence="8 9">SC-DP-2</strain>
    </source>
</reference>
<feature type="domain" description="BUB1 N-terminal" evidence="7">
    <location>
        <begin position="84"/>
        <end position="245"/>
    </location>
</feature>
<feature type="region of interest" description="Disordered" evidence="5">
    <location>
        <begin position="544"/>
        <end position="567"/>
    </location>
</feature>
<dbReference type="GO" id="GO:0007094">
    <property type="term" value="P:mitotic spindle assembly checkpoint signaling"/>
    <property type="evidence" value="ECO:0007669"/>
    <property type="project" value="InterPro"/>
</dbReference>
<feature type="compositionally biased region" description="Polar residues" evidence="5">
    <location>
        <begin position="235"/>
        <end position="255"/>
    </location>
</feature>
<dbReference type="SMART" id="SM00220">
    <property type="entry name" value="S_TKc"/>
    <property type="match status" value="1"/>
</dbReference>
<dbReference type="STRING" id="133381.A0A2T9ZIY9"/>
<evidence type="ECO:0000256" key="5">
    <source>
        <dbReference type="SAM" id="MobiDB-lite"/>
    </source>
</evidence>
<evidence type="ECO:0000259" key="7">
    <source>
        <dbReference type="PROSITE" id="PS51489"/>
    </source>
</evidence>
<keyword evidence="4" id="KW-0137">Centromere</keyword>
<dbReference type="FunFam" id="1.25.40.430:FF:000003">
    <property type="entry name" value="Checkpoint serine/threonine-protein kinase BUB1"/>
    <property type="match status" value="1"/>
</dbReference>
<gene>
    <name evidence="8" type="ORF">BB560_000921</name>
</gene>
<dbReference type="GO" id="GO:0005524">
    <property type="term" value="F:ATP binding"/>
    <property type="evidence" value="ECO:0007669"/>
    <property type="project" value="InterPro"/>
</dbReference>
<comment type="caution">
    <text evidence="8">The sequence shown here is derived from an EMBL/GenBank/DDBJ whole genome shotgun (WGS) entry which is preliminary data.</text>
</comment>
<dbReference type="PROSITE" id="PS51489">
    <property type="entry name" value="BUB1_N"/>
    <property type="match status" value="1"/>
</dbReference>
<dbReference type="PANTHER" id="PTHR14030">
    <property type="entry name" value="MITOTIC CHECKPOINT SERINE/THREONINE-PROTEIN KINASE BUB1"/>
    <property type="match status" value="1"/>
</dbReference>
<evidence type="ECO:0000259" key="6">
    <source>
        <dbReference type="PROSITE" id="PS50011"/>
    </source>
</evidence>
<dbReference type="InterPro" id="IPR015661">
    <property type="entry name" value="Bub1/Mad3"/>
</dbReference>
<sequence length="1504" mass="169198">MEPEDPSNITNMDLFEHQKENIQPLKRGRSARMLAKVFGPSDSQSSNPSSSGISSGLSSNSADISAEQNTTNWLQIQKDKFEEQISKVNLEEDDDPLDVYFNYSKWLVEVFPASKGNSIVIKALETPLRLFKSHERYRNDPRLLKMWLWYIELINQSQEEIFQYLLSNQIGASLSLFYEEYAKLLEANLDFSKADQIFQLGINRNAQPLLKLKKGYSLFQQRLVEYTKLQIESDSLPQSNTNFNPPDQKLSTVSSSHRKILGVKESSEIALSVQANTNRSYPNNIGSSTASSHSKIKVYRDNPLLDNSEPSSFLSDQKWPEIGTDTSRRKENILESSKWRGQRIPQLAPNLHSNNHNHSNLSRNNQNPSSFKVFQDKTETSSNQATLSDSAQVARPVLASKAVDQSPRNSSLLDKLNSENPSSSLKASPSAKGLLEKESLSKPKEKTYYDLNLIYPGVNISDGLDLFSNVVTKKAERSIEEARSTMSRYIVPSSSSISKSRTVVPKEHSVNASSQRKNKIKRLETITAFDTDSTIILDKSKKPDTRALAGNESFDSQNSDSQPINISSPTIHTIDAQRQMLEIWQGNADSSDGEMTKEFEIMEANQKLTNNPDTNDDYQFTMGPVAPNKIPKDHSFGLLKKSNQGQASTSSFSVFRDEEENKENVLPNKHAENAPHIAEPQKLAKSSNISILNEEKRNQHEQGQAKQNRKVLQEKKAISLDCASPENNKNHFPTFHDENREPSISFQQNQQTTSASKSLENEYNTIPTSKLQVIPGAHTLDSMTAMSNLGYIETSMDSNILYTSSLNDPGFGKSSFTDFPVPVTKIMNQTTVPITPKFPKSENQDFEYYGSSDDYSNIQFNDQTTEQSTNSISVTTSGFLDTNSKGLNHESRSIDHNNMTTENSFLANSLYTNKSEYSPAIDKIRKKHSPSFKVFSDSSVHFSNNSNTQGSGKIVSDTLEFASANVSSASLVNSGLLYAQGVEQGIKNTILSEGVVDYDLIYKVIDPFWPIARNVYLTILDKVETPVESFLGYYDCIDFEPMSSNIAKINSLIINSAAKKRTNENKTNYIFENVPFQLRNNQNSVVSLFIHNISAVGGFAQIYLASEQKEGSEYQVLKVEMPANAWEFYIIRILEVRLAKNSSQRVRSSKSLFISPVAVYEYTDLSITQFEYLRYGTLIDCVNLYTGSVEPGSHKPKHKKKLKSLNSNDILSDLQYSLARANSRGIDEPLALLLVSQLIRAVLSMHKVKVVHTDLKPENVMLDFGKYIDKMDSGESEKELLKSCIFSSKDNKSFLSIIKVIDFGRSIDWSVFHEGQPLRKKPTSMVEDVNINLKNRANFDPIESGDVPVWSPHADWIGVARIACVLLFGNRMTTTESKPSEFLAGICNIKNSESNTFRRYWNTDLWIKLFETCLSGIIHPYYYSYFAETGLKSHKVATGDEDFLVFDSAKVWKDCVVSRIDPQMELLADRMDMVLLEYAEQKKKLDNGSKLSLALRKLCILSNT</sequence>
<keyword evidence="9" id="KW-1185">Reference proteome</keyword>
<dbReference type="InterPro" id="IPR013212">
    <property type="entry name" value="Mad3/Bub1_I"/>
</dbReference>
<feature type="domain" description="Protein kinase" evidence="6">
    <location>
        <begin position="1088"/>
        <end position="1422"/>
    </location>
</feature>